<dbReference type="InterPro" id="IPR012332">
    <property type="entry name" value="Autotransporter_pectin_lyase_C"/>
</dbReference>
<protein>
    <submittedName>
        <fullName evidence="2">PEP-CTERM sorting domain-containing protein</fullName>
    </submittedName>
</protein>
<dbReference type="NCBIfam" id="TIGR02595">
    <property type="entry name" value="PEP_CTERM"/>
    <property type="match status" value="1"/>
</dbReference>
<dbReference type="Gene3D" id="2.160.20.20">
    <property type="match status" value="1"/>
</dbReference>
<reference evidence="2 3" key="1">
    <citation type="submission" date="2024-04" db="EMBL/GenBank/DDBJ databases">
        <title>Novel species of the genus Ideonella isolated from streams.</title>
        <authorList>
            <person name="Lu H."/>
        </authorList>
    </citation>
    <scope>NUCLEOTIDE SEQUENCE [LARGE SCALE GENOMIC DNA]</scope>
    <source>
        <strain evidence="2 3">DXS22W</strain>
    </source>
</reference>
<comment type="caution">
    <text evidence="2">The sequence shown here is derived from an EMBL/GenBank/DDBJ whole genome shotgun (WGS) entry which is preliminary data.</text>
</comment>
<feature type="non-terminal residue" evidence="2">
    <location>
        <position position="1"/>
    </location>
</feature>
<dbReference type="InterPro" id="IPR011050">
    <property type="entry name" value="Pectin_lyase_fold/virulence"/>
</dbReference>
<name>A0ABU9CGB0_9BURK</name>
<evidence type="ECO:0000313" key="3">
    <source>
        <dbReference type="Proteomes" id="UP001365405"/>
    </source>
</evidence>
<sequence length="408" mass="41399">QVNVAQGAEVLLAATTFTAGAVNNAGKITVIGNDSFVQAAATISGNWQVDNGRLFIEGAQRIGALTLNGGTLAGRGTVTADQLNFNGGTLSSGTFLTGGTTNVQGATSFNGQANQALVYSYTLNLNGDSTWTAGNGRISVESGYSSGSTSYPSSVLHIASGTTFSDLGAASSTGYKTLGGGTVLNDGLLTRSGFGATEARGLVNQGTIHVSGGSLGVDDRFSNAGAVTVDSGTMLYALNSTLRNAGLLSGNGTVRTYSAAYALTNAGTLAPGSAAAPIGTLTINGDLRSTDTATFSVDLGAGGEADRLVITDDVLWNGTLSINATPGVSLHVGDSYVIATFAQRLSNSMFDTVTWHGATGTQFAVEYNAHDLTLRVTAAVPEPSQWALLVGGLLAVGWRARRRLPAAH</sequence>
<keyword evidence="3" id="KW-1185">Reference proteome</keyword>
<dbReference type="InterPro" id="IPR013424">
    <property type="entry name" value="Ice-binding_C"/>
</dbReference>
<dbReference type="Proteomes" id="UP001365405">
    <property type="component" value="Unassembled WGS sequence"/>
</dbReference>
<gene>
    <name evidence="2" type="ORF">AACH10_11660</name>
</gene>
<organism evidence="2 3">
    <name type="scientific">Pseudaquabacterium inlustre</name>
    <dbReference type="NCBI Taxonomy" id="2984192"/>
    <lineage>
        <taxon>Bacteria</taxon>
        <taxon>Pseudomonadati</taxon>
        <taxon>Pseudomonadota</taxon>
        <taxon>Betaproteobacteria</taxon>
        <taxon>Burkholderiales</taxon>
        <taxon>Sphaerotilaceae</taxon>
        <taxon>Pseudaquabacterium</taxon>
    </lineage>
</organism>
<dbReference type="RefSeq" id="WP_341410588.1">
    <property type="nucleotide sequence ID" value="NZ_JBBUTH010000007.1"/>
</dbReference>
<evidence type="ECO:0000259" key="1">
    <source>
        <dbReference type="Pfam" id="PF07589"/>
    </source>
</evidence>
<dbReference type="SUPFAM" id="SSF51126">
    <property type="entry name" value="Pectin lyase-like"/>
    <property type="match status" value="1"/>
</dbReference>
<feature type="domain" description="Ice-binding protein C-terminal" evidence="1">
    <location>
        <begin position="379"/>
        <end position="402"/>
    </location>
</feature>
<dbReference type="Pfam" id="PF07589">
    <property type="entry name" value="PEP-CTERM"/>
    <property type="match status" value="1"/>
</dbReference>
<evidence type="ECO:0000313" key="2">
    <source>
        <dbReference type="EMBL" id="MEK8050894.1"/>
    </source>
</evidence>
<dbReference type="EMBL" id="JBBUTH010000007">
    <property type="protein sequence ID" value="MEK8050894.1"/>
    <property type="molecule type" value="Genomic_DNA"/>
</dbReference>
<accession>A0ABU9CGB0</accession>
<proteinExistence type="predicted"/>